<protein>
    <submittedName>
        <fullName evidence="2">Uncharacterized protein</fullName>
    </submittedName>
</protein>
<feature type="transmembrane region" description="Helical" evidence="1">
    <location>
        <begin position="60"/>
        <end position="82"/>
    </location>
</feature>
<name>D6GVV1_PARA5</name>
<reference evidence="2 3" key="1">
    <citation type="journal article" date="2010" name="Proc. Natl. Acad. Sci. U.S.A.">
        <title>Enigmatic, ultrasmall, uncultivated Archaea.</title>
        <authorList>
            <person name="Baker B.J."/>
            <person name="Comolli L.R."/>
            <person name="Dick G.J."/>
            <person name="Hauser L.J."/>
            <person name="Hyatt D."/>
            <person name="Dill B.D."/>
            <person name="Land M.L."/>
            <person name="Verberkmoes N.C."/>
            <person name="Hettich R.L."/>
            <person name="Banfield J.F."/>
        </authorList>
    </citation>
    <scope>NUCLEOTIDE SEQUENCE [LARGE SCALE GENOMIC DNA]</scope>
</reference>
<keyword evidence="1" id="KW-0812">Transmembrane</keyword>
<feature type="transmembrane region" description="Helical" evidence="1">
    <location>
        <begin position="31"/>
        <end position="54"/>
    </location>
</feature>
<sequence length="107" mass="11689">MENKNVGRLEDIVSDDDFEEYKRRADKLSTAAGATLLGSLSGMAVAASSVGLHFYSTNPVFGYIGAASFVSAFALIFISPILGSKADDYKKKADYYEQESLYFSKHI</sequence>
<dbReference type="AlphaFoldDB" id="D6GVV1"/>
<keyword evidence="1" id="KW-0472">Membrane</keyword>
<evidence type="ECO:0000313" key="3">
    <source>
        <dbReference type="Proteomes" id="UP000009376"/>
    </source>
</evidence>
<evidence type="ECO:0000256" key="1">
    <source>
        <dbReference type="SAM" id="Phobius"/>
    </source>
</evidence>
<proteinExistence type="predicted"/>
<organism evidence="2 3">
    <name type="scientific">Candidatus Parvarchaeum acidophilus ARMAN-5</name>
    <dbReference type="NCBI Taxonomy" id="662762"/>
    <lineage>
        <taxon>Archaea</taxon>
        <taxon>Candidatus Parvarchaeota</taxon>
        <taxon>Candidatus Parvarchaeum</taxon>
    </lineage>
</organism>
<evidence type="ECO:0000313" key="2">
    <source>
        <dbReference type="EMBL" id="EFD92662.1"/>
    </source>
</evidence>
<gene>
    <name evidence="2" type="ORF">BJBARM5_0620</name>
</gene>
<accession>D6GVV1</accession>
<dbReference type="Proteomes" id="UP000009376">
    <property type="component" value="Unassembled WGS sequence"/>
</dbReference>
<keyword evidence="1" id="KW-1133">Transmembrane helix</keyword>
<dbReference type="EMBL" id="GG745557">
    <property type="protein sequence ID" value="EFD92662.1"/>
    <property type="molecule type" value="Genomic_DNA"/>
</dbReference>